<keyword evidence="2" id="KW-1185">Reference proteome</keyword>
<evidence type="ECO:0000313" key="1">
    <source>
        <dbReference type="EMBL" id="PZV33111.1"/>
    </source>
</evidence>
<dbReference type="EMBL" id="MZXV01000085">
    <property type="protein sequence ID" value="PZV33111.1"/>
    <property type="molecule type" value="Genomic_DNA"/>
</dbReference>
<sequence>MTALRPISDVARAMAAQKGRNHDIGWAMTDSRRKADVILVKDGLRVRVKSACSNQDDWLLGNKL</sequence>
<proteinExistence type="predicted"/>
<protein>
    <submittedName>
        <fullName evidence="1">Uncharacterized protein</fullName>
    </submittedName>
</protein>
<dbReference type="RefSeq" id="WP_111549075.1">
    <property type="nucleotide sequence ID" value="NZ_MZXV01000085.1"/>
</dbReference>
<evidence type="ECO:0000313" key="2">
    <source>
        <dbReference type="Proteomes" id="UP000248616"/>
    </source>
</evidence>
<accession>A0A2W7BSY4</accession>
<reference evidence="2" key="1">
    <citation type="submission" date="2017-03" db="EMBL/GenBank/DDBJ databases">
        <authorList>
            <person name="Safronova V.I."/>
            <person name="Sazanova A.L."/>
            <person name="Chirak E.R."/>
        </authorList>
    </citation>
    <scope>NUCLEOTIDE SEQUENCE [LARGE SCALE GENOMIC DNA]</scope>
    <source>
        <strain evidence="2">Ach-343</strain>
    </source>
</reference>
<dbReference type="Proteomes" id="UP000248616">
    <property type="component" value="Unassembled WGS sequence"/>
</dbReference>
<dbReference type="AlphaFoldDB" id="A0A2W7BSY4"/>
<name>A0A2W7BSY4_9HYPH</name>
<organism evidence="1 2">
    <name type="scientific">Mesorhizobium kowhaii</name>
    <dbReference type="NCBI Taxonomy" id="1300272"/>
    <lineage>
        <taxon>Bacteria</taxon>
        <taxon>Pseudomonadati</taxon>
        <taxon>Pseudomonadota</taxon>
        <taxon>Alphaproteobacteria</taxon>
        <taxon>Hyphomicrobiales</taxon>
        <taxon>Phyllobacteriaceae</taxon>
        <taxon>Mesorhizobium</taxon>
    </lineage>
</organism>
<gene>
    <name evidence="1" type="ORF">B5V02_37820</name>
</gene>
<comment type="caution">
    <text evidence="1">The sequence shown here is derived from an EMBL/GenBank/DDBJ whole genome shotgun (WGS) entry which is preliminary data.</text>
</comment>